<name>A0A1H4FB77_9BURK</name>
<dbReference type="InterPro" id="IPR023214">
    <property type="entry name" value="HAD_sf"/>
</dbReference>
<sequence>MNTNDQIRTVVFDVDGTLFDTLPSLAAAANEVLVLAGLQAVEPQHLRPALSQGITALFQSALRLQAASVPLALASRLEDAFAHRYASHWLHQAVVYDGALDLLSMLRSQRIALGICTNRDQDSTRTLLDKAALTGFFDAIVGLGDTEHPKPDAAPLHLALTQLGATPQTALFVGDSGIDAACAQAAGVPLAAHLGGYAADPDDLRPCTVAFSDYAEFHSWMAARTSTQSTTETNHHV</sequence>
<proteinExistence type="inferred from homology"/>
<dbReference type="PANTHER" id="PTHR43434:SF1">
    <property type="entry name" value="PHOSPHOGLYCOLATE PHOSPHATASE"/>
    <property type="match status" value="1"/>
</dbReference>
<dbReference type="SUPFAM" id="SSF56784">
    <property type="entry name" value="HAD-like"/>
    <property type="match status" value="1"/>
</dbReference>
<dbReference type="SFLD" id="SFLDG01129">
    <property type="entry name" value="C1.5:_HAD__Beta-PGM__Phosphata"/>
    <property type="match status" value="1"/>
</dbReference>
<dbReference type="PANTHER" id="PTHR43434">
    <property type="entry name" value="PHOSPHOGLYCOLATE PHOSPHATASE"/>
    <property type="match status" value="1"/>
</dbReference>
<evidence type="ECO:0000256" key="1">
    <source>
        <dbReference type="ARBA" id="ARBA00000830"/>
    </source>
</evidence>
<dbReference type="STRING" id="592050.SAMN05421875_15311"/>
<evidence type="ECO:0000256" key="3">
    <source>
        <dbReference type="ARBA" id="ARBA00006171"/>
    </source>
</evidence>
<dbReference type="AlphaFoldDB" id="A0A1H4FB77"/>
<dbReference type="InterPro" id="IPR041492">
    <property type="entry name" value="HAD_2"/>
</dbReference>
<organism evidence="5 6">
    <name type="scientific">Acidovorax soli</name>
    <dbReference type="NCBI Taxonomy" id="592050"/>
    <lineage>
        <taxon>Bacteria</taxon>
        <taxon>Pseudomonadati</taxon>
        <taxon>Pseudomonadota</taxon>
        <taxon>Betaproteobacteria</taxon>
        <taxon>Burkholderiales</taxon>
        <taxon>Comamonadaceae</taxon>
        <taxon>Acidovorax</taxon>
    </lineage>
</organism>
<dbReference type="SFLD" id="SFLDG01135">
    <property type="entry name" value="C1.5.6:_HAD__Beta-PGM__Phospha"/>
    <property type="match status" value="1"/>
</dbReference>
<evidence type="ECO:0000256" key="4">
    <source>
        <dbReference type="ARBA" id="ARBA00013078"/>
    </source>
</evidence>
<dbReference type="InterPro" id="IPR050155">
    <property type="entry name" value="HAD-like_hydrolase_sf"/>
</dbReference>
<dbReference type="Proteomes" id="UP000199002">
    <property type="component" value="Unassembled WGS sequence"/>
</dbReference>
<dbReference type="GO" id="GO:0008967">
    <property type="term" value="F:phosphoglycolate phosphatase activity"/>
    <property type="evidence" value="ECO:0007669"/>
    <property type="project" value="UniProtKB-EC"/>
</dbReference>
<dbReference type="InterPro" id="IPR006439">
    <property type="entry name" value="HAD-SF_hydro_IA"/>
</dbReference>
<dbReference type="InterPro" id="IPR023198">
    <property type="entry name" value="PGP-like_dom2"/>
</dbReference>
<dbReference type="Pfam" id="PF13419">
    <property type="entry name" value="HAD_2"/>
    <property type="match status" value="1"/>
</dbReference>
<dbReference type="Gene3D" id="1.10.150.240">
    <property type="entry name" value="Putative phosphatase, domain 2"/>
    <property type="match status" value="1"/>
</dbReference>
<dbReference type="PRINTS" id="PR00413">
    <property type="entry name" value="HADHALOGNASE"/>
</dbReference>
<dbReference type="Gene3D" id="3.40.50.1000">
    <property type="entry name" value="HAD superfamily/HAD-like"/>
    <property type="match status" value="1"/>
</dbReference>
<dbReference type="EMBL" id="FNQJ01000053">
    <property type="protein sequence ID" value="SEA94545.1"/>
    <property type="molecule type" value="Genomic_DNA"/>
</dbReference>
<dbReference type="EC" id="3.1.3.18" evidence="4"/>
<dbReference type="SFLD" id="SFLDS00003">
    <property type="entry name" value="Haloacid_Dehalogenase"/>
    <property type="match status" value="1"/>
</dbReference>
<evidence type="ECO:0000256" key="2">
    <source>
        <dbReference type="ARBA" id="ARBA00004818"/>
    </source>
</evidence>
<dbReference type="GO" id="GO:0005829">
    <property type="term" value="C:cytosol"/>
    <property type="evidence" value="ECO:0007669"/>
    <property type="project" value="TreeGrafter"/>
</dbReference>
<dbReference type="NCBIfam" id="TIGR01549">
    <property type="entry name" value="HAD-SF-IA-v1"/>
    <property type="match status" value="1"/>
</dbReference>
<evidence type="ECO:0000313" key="6">
    <source>
        <dbReference type="Proteomes" id="UP000199002"/>
    </source>
</evidence>
<evidence type="ECO:0000313" key="5">
    <source>
        <dbReference type="EMBL" id="SEA94545.1"/>
    </source>
</evidence>
<dbReference type="GeneID" id="34231402"/>
<dbReference type="RefSeq" id="WP_159433803.1">
    <property type="nucleotide sequence ID" value="NZ_FNQJ01000053.1"/>
</dbReference>
<accession>A0A1H4FB77</accession>
<comment type="pathway">
    <text evidence="2">Organic acid metabolism; glycolate biosynthesis; glycolate from 2-phosphoglycolate: step 1/1.</text>
</comment>
<comment type="similarity">
    <text evidence="3">Belongs to the HAD-like hydrolase superfamily. CbbY/CbbZ/Gph/YieH family.</text>
</comment>
<protein>
    <recommendedName>
        <fullName evidence="4">phosphoglycolate phosphatase</fullName>
        <ecNumber evidence="4">3.1.3.18</ecNumber>
    </recommendedName>
</protein>
<keyword evidence="6" id="KW-1185">Reference proteome</keyword>
<reference evidence="6" key="1">
    <citation type="submission" date="2016-10" db="EMBL/GenBank/DDBJ databases">
        <authorList>
            <person name="Varghese N."/>
            <person name="Submissions S."/>
        </authorList>
    </citation>
    <scope>NUCLEOTIDE SEQUENCE [LARGE SCALE GENOMIC DNA]</scope>
    <source>
        <strain evidence="6">DSM 25157</strain>
    </source>
</reference>
<comment type="catalytic activity">
    <reaction evidence="1">
        <text>2-phosphoglycolate + H2O = glycolate + phosphate</text>
        <dbReference type="Rhea" id="RHEA:14369"/>
        <dbReference type="ChEBI" id="CHEBI:15377"/>
        <dbReference type="ChEBI" id="CHEBI:29805"/>
        <dbReference type="ChEBI" id="CHEBI:43474"/>
        <dbReference type="ChEBI" id="CHEBI:58033"/>
        <dbReference type="EC" id="3.1.3.18"/>
    </reaction>
</comment>
<dbReference type="GO" id="GO:0006281">
    <property type="term" value="P:DNA repair"/>
    <property type="evidence" value="ECO:0007669"/>
    <property type="project" value="TreeGrafter"/>
</dbReference>
<dbReference type="InterPro" id="IPR036412">
    <property type="entry name" value="HAD-like_sf"/>
</dbReference>
<gene>
    <name evidence="5" type="ORF">SAMN05421875_15311</name>
</gene>